<accession>A0A4R6Y679</accession>
<name>A0A4R6Y679_9BURK</name>
<evidence type="ECO:0000256" key="8">
    <source>
        <dbReference type="ARBA" id="ARBA00022960"/>
    </source>
</evidence>
<keyword evidence="10 16" id="KW-1133">Transmembrane helix</keyword>
<evidence type="ECO:0000313" key="18">
    <source>
        <dbReference type="Proteomes" id="UP000294480"/>
    </source>
</evidence>
<evidence type="ECO:0000256" key="15">
    <source>
        <dbReference type="ARBA" id="ARBA00049902"/>
    </source>
</evidence>
<dbReference type="Pfam" id="PF01098">
    <property type="entry name" value="FTSW_RODA_SPOVE"/>
    <property type="match status" value="1"/>
</dbReference>
<dbReference type="GO" id="GO:0008360">
    <property type="term" value="P:regulation of cell shape"/>
    <property type="evidence" value="ECO:0007669"/>
    <property type="project" value="UniProtKB-KW"/>
</dbReference>
<dbReference type="RefSeq" id="WP_133620777.1">
    <property type="nucleotide sequence ID" value="NZ_SNZE01000016.1"/>
</dbReference>
<feature type="transmembrane region" description="Helical" evidence="16">
    <location>
        <begin position="189"/>
        <end position="205"/>
    </location>
</feature>
<organism evidence="17 18">
    <name type="scientific">Hydromonas duriensis</name>
    <dbReference type="NCBI Taxonomy" id="1527608"/>
    <lineage>
        <taxon>Bacteria</taxon>
        <taxon>Pseudomonadati</taxon>
        <taxon>Pseudomonadota</taxon>
        <taxon>Betaproteobacteria</taxon>
        <taxon>Burkholderiales</taxon>
        <taxon>Burkholderiaceae</taxon>
        <taxon>Hydromonas</taxon>
    </lineage>
</organism>
<dbReference type="Proteomes" id="UP000294480">
    <property type="component" value="Unassembled WGS sequence"/>
</dbReference>
<keyword evidence="11 16" id="KW-0472">Membrane</keyword>
<gene>
    <name evidence="16" type="primary">ftsW</name>
    <name evidence="17" type="ORF">DFR44_11634</name>
</gene>
<dbReference type="InterPro" id="IPR013437">
    <property type="entry name" value="FtsW"/>
</dbReference>
<comment type="subcellular location">
    <subcellularLocation>
        <location evidence="16">Cell inner membrane</location>
        <topology evidence="16">Multi-pass membrane protein</topology>
    </subcellularLocation>
    <subcellularLocation>
        <location evidence="1">Cell membrane</location>
        <topology evidence="1">Multi-pass membrane protein</topology>
    </subcellularLocation>
    <text evidence="16">Localizes to the division septum.</text>
</comment>
<evidence type="ECO:0000256" key="3">
    <source>
        <dbReference type="ARBA" id="ARBA00022475"/>
    </source>
</evidence>
<dbReference type="GO" id="GO:0043093">
    <property type="term" value="P:FtsZ-dependent cytokinesis"/>
    <property type="evidence" value="ECO:0007669"/>
    <property type="project" value="UniProtKB-UniRule"/>
</dbReference>
<feature type="transmembrane region" description="Helical" evidence="16">
    <location>
        <begin position="328"/>
        <end position="347"/>
    </location>
</feature>
<dbReference type="GO" id="GO:0071555">
    <property type="term" value="P:cell wall organization"/>
    <property type="evidence" value="ECO:0007669"/>
    <property type="project" value="UniProtKB-KW"/>
</dbReference>
<keyword evidence="16" id="KW-0997">Cell inner membrane</keyword>
<dbReference type="GO" id="GO:0032153">
    <property type="term" value="C:cell division site"/>
    <property type="evidence" value="ECO:0007669"/>
    <property type="project" value="UniProtKB-UniRule"/>
</dbReference>
<feature type="transmembrane region" description="Helical" evidence="16">
    <location>
        <begin position="212"/>
        <end position="233"/>
    </location>
</feature>
<feature type="transmembrane region" description="Helical" evidence="16">
    <location>
        <begin position="367"/>
        <end position="388"/>
    </location>
</feature>
<evidence type="ECO:0000256" key="13">
    <source>
        <dbReference type="ARBA" id="ARBA00023316"/>
    </source>
</evidence>
<evidence type="ECO:0000256" key="11">
    <source>
        <dbReference type="ARBA" id="ARBA00023136"/>
    </source>
</evidence>
<comment type="caution">
    <text evidence="17">The sequence shown here is derived from an EMBL/GenBank/DDBJ whole genome shotgun (WGS) entry which is preliminary data.</text>
</comment>
<dbReference type="InterPro" id="IPR001182">
    <property type="entry name" value="FtsW/RodA"/>
</dbReference>
<dbReference type="UniPathway" id="UPA00219"/>
<comment type="pathway">
    <text evidence="2 16">Cell wall biogenesis; peptidoglycan biosynthesis.</text>
</comment>
<keyword evidence="3 16" id="KW-1003">Cell membrane</keyword>
<dbReference type="NCBIfam" id="TIGR02614">
    <property type="entry name" value="ftsW"/>
    <property type="match status" value="1"/>
</dbReference>
<dbReference type="AlphaFoldDB" id="A0A4R6Y679"/>
<keyword evidence="4 16" id="KW-0132">Cell division</keyword>
<feature type="transmembrane region" description="Helical" evidence="16">
    <location>
        <begin position="70"/>
        <end position="91"/>
    </location>
</feature>
<keyword evidence="9 16" id="KW-0573">Peptidoglycan synthesis</keyword>
<dbReference type="HAMAP" id="MF_00913">
    <property type="entry name" value="PGT_FtsW_proteobact"/>
    <property type="match status" value="1"/>
</dbReference>
<dbReference type="GO" id="GO:0009252">
    <property type="term" value="P:peptidoglycan biosynthetic process"/>
    <property type="evidence" value="ECO:0007669"/>
    <property type="project" value="UniProtKB-UniRule"/>
</dbReference>
<dbReference type="PANTHER" id="PTHR30474">
    <property type="entry name" value="CELL CYCLE PROTEIN"/>
    <property type="match status" value="1"/>
</dbReference>
<evidence type="ECO:0000256" key="10">
    <source>
        <dbReference type="ARBA" id="ARBA00022989"/>
    </source>
</evidence>
<reference evidence="17 18" key="1">
    <citation type="submission" date="2019-03" db="EMBL/GenBank/DDBJ databases">
        <title>Genomic Encyclopedia of Type Strains, Phase IV (KMG-IV): sequencing the most valuable type-strain genomes for metagenomic binning, comparative biology and taxonomic classification.</title>
        <authorList>
            <person name="Goeker M."/>
        </authorList>
    </citation>
    <scope>NUCLEOTIDE SEQUENCE [LARGE SCALE GENOMIC DNA]</scope>
    <source>
        <strain evidence="17 18">DSM 102852</strain>
    </source>
</reference>
<evidence type="ECO:0000313" key="17">
    <source>
        <dbReference type="EMBL" id="TDR30836.1"/>
    </source>
</evidence>
<evidence type="ECO:0000256" key="2">
    <source>
        <dbReference type="ARBA" id="ARBA00004752"/>
    </source>
</evidence>
<evidence type="ECO:0000256" key="1">
    <source>
        <dbReference type="ARBA" id="ARBA00004651"/>
    </source>
</evidence>
<keyword evidence="5 16" id="KW-0328">Glycosyltransferase</keyword>
<keyword evidence="18" id="KW-1185">Reference proteome</keyword>
<feature type="transmembrane region" description="Helical" evidence="16">
    <location>
        <begin position="103"/>
        <end position="120"/>
    </location>
</feature>
<comment type="catalytic activity">
    <reaction evidence="15 16">
        <text>[GlcNAc-(1-&gt;4)-Mur2Ac(oyl-L-Ala-gamma-D-Glu-L-Lys-D-Ala-D-Ala)](n)-di-trans,octa-cis-undecaprenyl diphosphate + beta-D-GlcNAc-(1-&gt;4)-Mur2Ac(oyl-L-Ala-gamma-D-Glu-L-Lys-D-Ala-D-Ala)-di-trans,octa-cis-undecaprenyl diphosphate = [GlcNAc-(1-&gt;4)-Mur2Ac(oyl-L-Ala-gamma-D-Glu-L-Lys-D-Ala-D-Ala)](n+1)-di-trans,octa-cis-undecaprenyl diphosphate + di-trans,octa-cis-undecaprenyl diphosphate + H(+)</text>
        <dbReference type="Rhea" id="RHEA:23708"/>
        <dbReference type="Rhea" id="RHEA-COMP:9602"/>
        <dbReference type="Rhea" id="RHEA-COMP:9603"/>
        <dbReference type="ChEBI" id="CHEBI:15378"/>
        <dbReference type="ChEBI" id="CHEBI:58405"/>
        <dbReference type="ChEBI" id="CHEBI:60033"/>
        <dbReference type="ChEBI" id="CHEBI:78435"/>
        <dbReference type="EC" id="2.4.99.28"/>
    </reaction>
</comment>
<comment type="function">
    <text evidence="16">Peptidoglycan polymerase that is essential for cell division.</text>
</comment>
<proteinExistence type="inferred from homology"/>
<evidence type="ECO:0000256" key="9">
    <source>
        <dbReference type="ARBA" id="ARBA00022984"/>
    </source>
</evidence>
<dbReference type="EMBL" id="SNZE01000016">
    <property type="protein sequence ID" value="TDR30836.1"/>
    <property type="molecule type" value="Genomic_DNA"/>
</dbReference>
<feature type="transmembrane region" description="Helical" evidence="16">
    <location>
        <begin position="291"/>
        <end position="316"/>
    </location>
</feature>
<protein>
    <recommendedName>
        <fullName evidence="16">Probable peptidoglycan glycosyltransferase FtsW</fullName>
        <shortName evidence="16">PGT</shortName>
        <ecNumber evidence="16">2.4.99.28</ecNumber>
    </recommendedName>
    <alternativeName>
        <fullName evidence="16">Cell division protein FtsW</fullName>
    </alternativeName>
    <alternativeName>
        <fullName evidence="16">Cell wall polymerase</fullName>
    </alternativeName>
    <alternativeName>
        <fullName evidence="16">Peptidoglycan polymerase</fullName>
        <shortName evidence="16">PG polymerase</shortName>
    </alternativeName>
</protein>
<keyword evidence="6 16" id="KW-0808">Transferase</keyword>
<evidence type="ECO:0000256" key="12">
    <source>
        <dbReference type="ARBA" id="ARBA00023306"/>
    </source>
</evidence>
<feature type="transmembrane region" description="Helical" evidence="16">
    <location>
        <begin position="35"/>
        <end position="58"/>
    </location>
</feature>
<dbReference type="GO" id="GO:0015648">
    <property type="term" value="F:lipid-linked peptidoglycan transporter activity"/>
    <property type="evidence" value="ECO:0007669"/>
    <property type="project" value="TreeGrafter"/>
</dbReference>
<evidence type="ECO:0000256" key="7">
    <source>
        <dbReference type="ARBA" id="ARBA00022692"/>
    </source>
</evidence>
<keyword evidence="13 16" id="KW-0961">Cell wall biogenesis/degradation</keyword>
<dbReference type="PANTHER" id="PTHR30474:SF2">
    <property type="entry name" value="PEPTIDOGLYCAN GLYCOSYLTRANSFERASE FTSW-RELATED"/>
    <property type="match status" value="1"/>
</dbReference>
<evidence type="ECO:0000256" key="4">
    <source>
        <dbReference type="ARBA" id="ARBA00022618"/>
    </source>
</evidence>
<evidence type="ECO:0000256" key="5">
    <source>
        <dbReference type="ARBA" id="ARBA00022676"/>
    </source>
</evidence>
<evidence type="ECO:0000256" key="16">
    <source>
        <dbReference type="HAMAP-Rule" id="MF_00913"/>
    </source>
</evidence>
<evidence type="ECO:0000256" key="6">
    <source>
        <dbReference type="ARBA" id="ARBA00022679"/>
    </source>
</evidence>
<comment type="similarity">
    <text evidence="14 16">Belongs to the SEDS family. FtsW subfamily.</text>
</comment>
<feature type="transmembrane region" description="Helical" evidence="16">
    <location>
        <begin position="165"/>
        <end position="183"/>
    </location>
</feature>
<keyword evidence="8 16" id="KW-0133">Cell shape</keyword>
<keyword evidence="7 16" id="KW-0812">Transmembrane</keyword>
<sequence length="403" mass="44215">MKRFKFRTAGVQTQHDGVPNFLRAPSLARQEVDWVVLWVPVLLMFLGLVMVYSASIALPDSNRYKNYSHYAFLIRHAAGIFVGLIVGVFAFRVPTKTWEKLAPLFFVGTLFLLMIVLVVGRDVGGGRRWLPLGIMNLQPSELMKIASALYAASYCVRKQGDIRDIGKGVVPMIVVIGIVGVLLMAEPDLGALMVIVSIVMGVIFIGGVNYKVFAAIVAILSAGFAAMVVLTPWRAARLFAYLDPWTKDNAEGKAYQLTQSLIAFGRGELFGVGLGDSVQKMFYLPEAHTDFILAVIGEEFGLVGVWAVILAFTVLVRRSFSIAREAMAFDRVFQSLAVQGIAIWFGVQGFINMGVNMGVLPTKGLTLPFISYGGSGILVNCLAIAFILRVDYENRRLMRGETV</sequence>
<dbReference type="EC" id="2.4.99.28" evidence="16"/>
<keyword evidence="12 16" id="KW-0131">Cell cycle</keyword>
<dbReference type="OrthoDB" id="9768187at2"/>
<evidence type="ECO:0000256" key="14">
    <source>
        <dbReference type="ARBA" id="ARBA00038053"/>
    </source>
</evidence>
<dbReference type="GO" id="GO:0008955">
    <property type="term" value="F:peptidoglycan glycosyltransferase activity"/>
    <property type="evidence" value="ECO:0007669"/>
    <property type="project" value="UniProtKB-UniRule"/>
</dbReference>
<dbReference type="GO" id="GO:0005886">
    <property type="term" value="C:plasma membrane"/>
    <property type="evidence" value="ECO:0007669"/>
    <property type="project" value="UniProtKB-SubCell"/>
</dbReference>